<keyword evidence="3" id="KW-0238">DNA-binding</keyword>
<dbReference type="InterPro" id="IPR046347">
    <property type="entry name" value="bZIP_sf"/>
</dbReference>
<dbReference type="InterPro" id="IPR004827">
    <property type="entry name" value="bZIP"/>
</dbReference>
<protein>
    <recommendedName>
        <fullName evidence="6">X-box-binding protein 1</fullName>
    </recommendedName>
</protein>
<evidence type="ECO:0000259" key="8">
    <source>
        <dbReference type="PROSITE" id="PS50217"/>
    </source>
</evidence>
<dbReference type="GO" id="GO:0000977">
    <property type="term" value="F:RNA polymerase II transcription regulatory region sequence-specific DNA binding"/>
    <property type="evidence" value="ECO:0007669"/>
    <property type="project" value="TreeGrafter"/>
</dbReference>
<dbReference type="GO" id="GO:0000981">
    <property type="term" value="F:DNA-binding transcription factor activity, RNA polymerase II-specific"/>
    <property type="evidence" value="ECO:0007669"/>
    <property type="project" value="TreeGrafter"/>
</dbReference>
<feature type="domain" description="BZIP" evidence="8">
    <location>
        <begin position="37"/>
        <end position="100"/>
    </location>
</feature>
<keyword evidence="2" id="KW-0805">Transcription regulation</keyword>
<keyword evidence="4" id="KW-0804">Transcription</keyword>
<dbReference type="Pfam" id="PF07716">
    <property type="entry name" value="bZIP_2"/>
    <property type="match status" value="1"/>
</dbReference>
<dbReference type="PANTHER" id="PTHR46542">
    <property type="entry name" value="X-BOX BINDING PROTEIN 1"/>
    <property type="match status" value="1"/>
</dbReference>
<feature type="coiled-coil region" evidence="7">
    <location>
        <begin position="62"/>
        <end position="96"/>
    </location>
</feature>
<evidence type="ECO:0000256" key="3">
    <source>
        <dbReference type="ARBA" id="ARBA00023125"/>
    </source>
</evidence>
<accession>A0A915EXF1</accession>
<evidence type="ECO:0000256" key="2">
    <source>
        <dbReference type="ARBA" id="ARBA00023015"/>
    </source>
</evidence>
<dbReference type="Gene3D" id="1.20.5.170">
    <property type="match status" value="1"/>
</dbReference>
<evidence type="ECO:0000256" key="4">
    <source>
        <dbReference type="ARBA" id="ARBA00023163"/>
    </source>
</evidence>
<evidence type="ECO:0000256" key="1">
    <source>
        <dbReference type="ARBA" id="ARBA00022843"/>
    </source>
</evidence>
<proteinExistence type="predicted"/>
<name>A0A915EXF1_9CEST</name>
<keyword evidence="1" id="KW-0832">Ubl conjugation</keyword>
<dbReference type="InterPro" id="IPR052470">
    <property type="entry name" value="ER_Stress-Reg_TF"/>
</dbReference>
<keyword evidence="9" id="KW-1185">Reference proteome</keyword>
<dbReference type="AlphaFoldDB" id="A0A915EXF1"/>
<evidence type="ECO:0000256" key="5">
    <source>
        <dbReference type="ARBA" id="ARBA00023242"/>
    </source>
</evidence>
<dbReference type="GO" id="GO:0005634">
    <property type="term" value="C:nucleus"/>
    <property type="evidence" value="ECO:0007669"/>
    <property type="project" value="TreeGrafter"/>
</dbReference>
<keyword evidence="7" id="KW-0175">Coiled coil</keyword>
<reference evidence="10" key="1">
    <citation type="submission" date="2022-11" db="UniProtKB">
        <authorList>
            <consortium name="WormBaseParasite"/>
        </authorList>
    </citation>
    <scope>IDENTIFICATION</scope>
</reference>
<sequence>MVGKRTAVVLASCGHVPPLPHSDAGRKRTRLDFLTEEEKVLRRKLLNREAAQKARDRKKNSILLMEQSIRSLQSENQSLRQTISLLKHKCQEQEMRLNSIHYQLGLSTNGDQTLKSEQIEPSEPAVLFPLQQGVVLCVLLLICLSFPSSGFVQSAYANDFGVIFQDDVVADISSEVTIPSQSTEDSAYEVDIAPIVSAPSLYAEIYKSFVDETIDVPLTPSSSADSIDEILKYLSDEDLSGVLDNDLPPSLPVRRH</sequence>
<evidence type="ECO:0000313" key="9">
    <source>
        <dbReference type="Proteomes" id="UP000887562"/>
    </source>
</evidence>
<dbReference type="WBParaSite" id="maker-E.canG7_contigs_2123-snap-gene-0.18-mRNA-1">
    <property type="protein sequence ID" value="maker-E.canG7_contigs_2123-snap-gene-0.18-mRNA-1"/>
    <property type="gene ID" value="EcG7_05984"/>
</dbReference>
<dbReference type="Proteomes" id="UP000887562">
    <property type="component" value="Unplaced"/>
</dbReference>
<evidence type="ECO:0000313" key="10">
    <source>
        <dbReference type="WBParaSite" id="maker-E.canG7_contigs_2123-snap-gene-0.18-mRNA-1"/>
    </source>
</evidence>
<dbReference type="SUPFAM" id="SSF57959">
    <property type="entry name" value="Leucine zipper domain"/>
    <property type="match status" value="1"/>
</dbReference>
<organism evidence="9 10">
    <name type="scientific">Echinococcus canadensis</name>
    <dbReference type="NCBI Taxonomy" id="519352"/>
    <lineage>
        <taxon>Eukaryota</taxon>
        <taxon>Metazoa</taxon>
        <taxon>Spiralia</taxon>
        <taxon>Lophotrochozoa</taxon>
        <taxon>Platyhelminthes</taxon>
        <taxon>Cestoda</taxon>
        <taxon>Eucestoda</taxon>
        <taxon>Cyclophyllidea</taxon>
        <taxon>Taeniidae</taxon>
        <taxon>Echinococcus</taxon>
        <taxon>Echinococcus canadensis group</taxon>
    </lineage>
</organism>
<keyword evidence="5" id="KW-0539">Nucleus</keyword>
<dbReference type="PROSITE" id="PS50217">
    <property type="entry name" value="BZIP"/>
    <property type="match status" value="1"/>
</dbReference>
<evidence type="ECO:0000256" key="6">
    <source>
        <dbReference type="ARBA" id="ARBA00040165"/>
    </source>
</evidence>
<dbReference type="PANTHER" id="PTHR46542:SF1">
    <property type="entry name" value="X-BOX BINDING PROTEIN 1"/>
    <property type="match status" value="1"/>
</dbReference>
<evidence type="ECO:0000256" key="7">
    <source>
        <dbReference type="SAM" id="Coils"/>
    </source>
</evidence>
<dbReference type="SMART" id="SM00338">
    <property type="entry name" value="BRLZ"/>
    <property type="match status" value="1"/>
</dbReference>
<dbReference type="CDD" id="cd14691">
    <property type="entry name" value="bZIP_XBP1"/>
    <property type="match status" value="1"/>
</dbReference>